<feature type="compositionally biased region" description="Low complexity" evidence="1">
    <location>
        <begin position="279"/>
        <end position="288"/>
    </location>
</feature>
<feature type="compositionally biased region" description="Basic residues" evidence="1">
    <location>
        <begin position="222"/>
        <end position="238"/>
    </location>
</feature>
<feature type="non-terminal residue" evidence="2">
    <location>
        <position position="1"/>
    </location>
</feature>
<feature type="compositionally biased region" description="Basic residues" evidence="1">
    <location>
        <begin position="17"/>
        <end position="30"/>
    </location>
</feature>
<organism evidence="2">
    <name type="scientific">uncultured Acetobacteraceae bacterium</name>
    <dbReference type="NCBI Taxonomy" id="169975"/>
    <lineage>
        <taxon>Bacteria</taxon>
        <taxon>Pseudomonadati</taxon>
        <taxon>Pseudomonadota</taxon>
        <taxon>Alphaproteobacteria</taxon>
        <taxon>Acetobacterales</taxon>
        <taxon>Acetobacteraceae</taxon>
        <taxon>environmental samples</taxon>
    </lineage>
</organism>
<dbReference type="AlphaFoldDB" id="A0A6J4HKF0"/>
<gene>
    <name evidence="2" type="ORF">AVDCRST_MAG08-838</name>
</gene>
<feature type="compositionally biased region" description="Basic residues" evidence="1">
    <location>
        <begin position="52"/>
        <end position="63"/>
    </location>
</feature>
<feature type="region of interest" description="Disordered" evidence="1">
    <location>
        <begin position="78"/>
        <end position="161"/>
    </location>
</feature>
<name>A0A6J4HKF0_9PROT</name>
<feature type="compositionally biased region" description="Basic and acidic residues" evidence="1">
    <location>
        <begin position="78"/>
        <end position="94"/>
    </location>
</feature>
<evidence type="ECO:0000313" key="2">
    <source>
        <dbReference type="EMBL" id="CAA9227017.1"/>
    </source>
</evidence>
<reference evidence="2" key="1">
    <citation type="submission" date="2020-02" db="EMBL/GenBank/DDBJ databases">
        <authorList>
            <person name="Meier V. D."/>
        </authorList>
    </citation>
    <scope>NUCLEOTIDE SEQUENCE</scope>
    <source>
        <strain evidence="2">AVDCRST_MAG08</strain>
    </source>
</reference>
<dbReference type="EMBL" id="CADCTG010000101">
    <property type="protein sequence ID" value="CAA9227017.1"/>
    <property type="molecule type" value="Genomic_DNA"/>
</dbReference>
<protein>
    <submittedName>
        <fullName evidence="2">Zinc ABC transporter, permease protein ZnuB</fullName>
    </submittedName>
</protein>
<feature type="compositionally biased region" description="Gly residues" evidence="1">
    <location>
        <begin position="252"/>
        <end position="275"/>
    </location>
</feature>
<feature type="region of interest" description="Disordered" evidence="1">
    <location>
        <begin position="208"/>
        <end position="288"/>
    </location>
</feature>
<feature type="non-terminal residue" evidence="2">
    <location>
        <position position="288"/>
    </location>
</feature>
<evidence type="ECO:0000256" key="1">
    <source>
        <dbReference type="SAM" id="MobiDB-lite"/>
    </source>
</evidence>
<feature type="compositionally biased region" description="Basic and acidic residues" evidence="1">
    <location>
        <begin position="38"/>
        <end position="50"/>
    </location>
</feature>
<feature type="region of interest" description="Disordered" evidence="1">
    <location>
        <begin position="1"/>
        <end position="63"/>
    </location>
</feature>
<sequence>ARPADRAVRGVRLPAPRPRRLPRRVRRRAGAGRVPDVAAHEPDRRRDGARHPAGRGRRLPAGRPVRPRARVRRALGRVDRGGGGRCLVPRDRRAGGRGAGGALPHRPGAGRGAGVLARRRGGVDPALVRQRARRGRRRAVVDGRQHHPNPGRLSPGVAPAGAGVLRPRLRRRRGRARRVVASRLPGAGGAQPDGRLPGARHPHVGGADDAAGHSGAALGARGGRHGLRGLRHRRRRLRGGAAPVPPRRCADGPGGGALRGPGLGGVRAGRTGGQPGPARPAAAALGGM</sequence>
<accession>A0A6J4HKF0</accession>
<feature type="compositionally biased region" description="Low complexity" evidence="1">
    <location>
        <begin position="208"/>
        <end position="219"/>
    </location>
</feature>
<proteinExistence type="predicted"/>